<organism evidence="1 2">
    <name type="scientific">Cercocebus atys</name>
    <name type="common">Sooty mangabey</name>
    <name type="synonym">Cercocebus torquatus atys</name>
    <dbReference type="NCBI Taxonomy" id="9531"/>
    <lineage>
        <taxon>Eukaryota</taxon>
        <taxon>Metazoa</taxon>
        <taxon>Chordata</taxon>
        <taxon>Craniata</taxon>
        <taxon>Vertebrata</taxon>
        <taxon>Euteleostomi</taxon>
        <taxon>Mammalia</taxon>
        <taxon>Eutheria</taxon>
        <taxon>Euarchontoglires</taxon>
        <taxon>Primates</taxon>
        <taxon>Haplorrhini</taxon>
        <taxon>Catarrhini</taxon>
        <taxon>Cercopithecidae</taxon>
        <taxon>Cercopithecinae</taxon>
        <taxon>Cercocebus</taxon>
    </lineage>
</organism>
<dbReference type="OMA" id="WRENTGY"/>
<proteinExistence type="predicted"/>
<dbReference type="AlphaFoldDB" id="A0A2K5KPV1"/>
<reference evidence="1" key="2">
    <citation type="submission" date="2025-09" db="UniProtKB">
        <authorList>
            <consortium name="Ensembl"/>
        </authorList>
    </citation>
    <scope>IDENTIFICATION</scope>
</reference>
<evidence type="ECO:0000313" key="2">
    <source>
        <dbReference type="Proteomes" id="UP000233060"/>
    </source>
</evidence>
<accession>A0A2K5KPV1</accession>
<sequence length="109" mass="12068">MNANTAKPRPFHDIEHLPPPEVSSWPFLLHPTPTWSSLGLPSVSRGIVPFSKCPHCWAPWRENTGYRECDAISQCVGGCWGSLSKEGRQLCTPTRTSTGNLAEWPSSHV</sequence>
<dbReference type="Proteomes" id="UP000233060">
    <property type="component" value="Unassembled WGS sequence"/>
</dbReference>
<reference evidence="1" key="1">
    <citation type="submission" date="2025-08" db="UniProtKB">
        <authorList>
            <consortium name="Ensembl"/>
        </authorList>
    </citation>
    <scope>IDENTIFICATION</scope>
</reference>
<name>A0A2K5KPV1_CERAT</name>
<keyword evidence="2" id="KW-1185">Reference proteome</keyword>
<dbReference type="GeneTree" id="ENSGT00910000147916"/>
<dbReference type="Ensembl" id="ENSCATT00000012958.1">
    <property type="protein sequence ID" value="ENSCATP00000002722.1"/>
    <property type="gene ID" value="ENSCATG00000011643.1"/>
</dbReference>
<evidence type="ECO:0000313" key="1">
    <source>
        <dbReference type="Ensembl" id="ENSCATP00000002722.1"/>
    </source>
</evidence>
<protein>
    <submittedName>
        <fullName evidence="1">Uncharacterized protein</fullName>
    </submittedName>
</protein>